<comment type="function">
    <text evidence="1">May be involved in transcriptional regulation.</text>
</comment>
<keyword evidence="9" id="KW-0832">Ubl conjugation</keyword>
<dbReference type="STRING" id="62062.ENSHHUP00000041602"/>
<comment type="subcellular location">
    <subcellularLocation>
        <location evidence="2">Nucleus</location>
    </subcellularLocation>
</comment>
<evidence type="ECO:0000256" key="11">
    <source>
        <dbReference type="ARBA" id="ARBA00023125"/>
    </source>
</evidence>
<name>A0A4W5MT55_9TELE</name>
<evidence type="ECO:0000313" key="17">
    <source>
        <dbReference type="Proteomes" id="UP000314982"/>
    </source>
</evidence>
<evidence type="ECO:0000256" key="12">
    <source>
        <dbReference type="ARBA" id="ARBA00023163"/>
    </source>
</evidence>
<dbReference type="Pfam" id="PF00096">
    <property type="entry name" value="zf-C2H2"/>
    <property type="match status" value="1"/>
</dbReference>
<evidence type="ECO:0000256" key="14">
    <source>
        <dbReference type="PROSITE-ProRule" id="PRU00042"/>
    </source>
</evidence>
<keyword evidence="5" id="KW-0479">Metal-binding</keyword>
<sequence length="369" mass="40917">MMAHTKHCTMSQEAMLQCPECPEELPTLRALQLHRNKAHPESKAAKKKRPQVSCDMCGRTFAHPSGMLYHKRTEHFEEKPFACEECGANSSLKLVATTQIFFYIFLNLSSFSPSSFSLPPPCLQTSQSPMTVRNIPSLEYHWKHIQECHPKEFHQGPECNKMFTNPVLEKHIAVHAGGTPYSCKHFQKSYQLCLILTGCWWGIQTCHQVRAVMSFCYTPNIQFYLSVAVSALCSCVLSSSPLYPPRLVSGEVPVLPQPVPRKAVMQELTSTEHFSQEGAVLGPCQLQLQEHLLSCHIGVLEEQASTSQAVIETEDTVGGAEQVIFVDQSQQVFVALGDGEDGLSSTEVMAVNVEDLLNGTVTFICGGDL</sequence>
<dbReference type="Ensembl" id="ENSHHUT00000043198.1">
    <property type="protein sequence ID" value="ENSHHUP00000041602.1"/>
    <property type="gene ID" value="ENSHHUG00000025698.1"/>
</dbReference>
<evidence type="ECO:0000256" key="5">
    <source>
        <dbReference type="ARBA" id="ARBA00022723"/>
    </source>
</evidence>
<dbReference type="Proteomes" id="UP000314982">
    <property type="component" value="Unassembled WGS sequence"/>
</dbReference>
<keyword evidence="8" id="KW-0862">Zinc</keyword>
<dbReference type="SMART" id="SM00355">
    <property type="entry name" value="ZnF_C2H2"/>
    <property type="match status" value="3"/>
</dbReference>
<dbReference type="PANTHER" id="PTHR24379">
    <property type="entry name" value="KRAB AND ZINC FINGER DOMAIN-CONTAINING"/>
    <property type="match status" value="1"/>
</dbReference>
<dbReference type="InterPro" id="IPR013087">
    <property type="entry name" value="Znf_C2H2_type"/>
</dbReference>
<keyword evidence="13" id="KW-0539">Nucleus</keyword>
<dbReference type="PANTHER" id="PTHR24379:SF121">
    <property type="entry name" value="C2H2-TYPE DOMAIN-CONTAINING PROTEIN"/>
    <property type="match status" value="1"/>
</dbReference>
<keyword evidence="12" id="KW-0804">Transcription</keyword>
<evidence type="ECO:0000256" key="10">
    <source>
        <dbReference type="ARBA" id="ARBA00023015"/>
    </source>
</evidence>
<keyword evidence="11" id="KW-0238">DNA-binding</keyword>
<dbReference type="SUPFAM" id="SSF57667">
    <property type="entry name" value="beta-beta-alpha zinc fingers"/>
    <property type="match status" value="1"/>
</dbReference>
<evidence type="ECO:0000256" key="6">
    <source>
        <dbReference type="ARBA" id="ARBA00022737"/>
    </source>
</evidence>
<keyword evidence="6" id="KW-0677">Repeat</keyword>
<dbReference type="GO" id="GO:0003677">
    <property type="term" value="F:DNA binding"/>
    <property type="evidence" value="ECO:0007669"/>
    <property type="project" value="UniProtKB-KW"/>
</dbReference>
<evidence type="ECO:0000256" key="4">
    <source>
        <dbReference type="ARBA" id="ARBA00022499"/>
    </source>
</evidence>
<protein>
    <recommendedName>
        <fullName evidence="15">C2H2-type domain-containing protein</fullName>
    </recommendedName>
</protein>
<evidence type="ECO:0000256" key="13">
    <source>
        <dbReference type="ARBA" id="ARBA00023242"/>
    </source>
</evidence>
<feature type="domain" description="C2H2-type" evidence="15">
    <location>
        <begin position="52"/>
        <end position="80"/>
    </location>
</feature>
<reference evidence="16" key="2">
    <citation type="submission" date="2025-08" db="UniProtKB">
        <authorList>
            <consortium name="Ensembl"/>
        </authorList>
    </citation>
    <scope>IDENTIFICATION</scope>
</reference>
<evidence type="ECO:0000256" key="1">
    <source>
        <dbReference type="ARBA" id="ARBA00003767"/>
    </source>
</evidence>
<dbReference type="PROSITE" id="PS50157">
    <property type="entry name" value="ZINC_FINGER_C2H2_2"/>
    <property type="match status" value="1"/>
</dbReference>
<dbReference type="InterPro" id="IPR036236">
    <property type="entry name" value="Znf_C2H2_sf"/>
</dbReference>
<evidence type="ECO:0000256" key="7">
    <source>
        <dbReference type="ARBA" id="ARBA00022771"/>
    </source>
</evidence>
<evidence type="ECO:0000259" key="15">
    <source>
        <dbReference type="PROSITE" id="PS50157"/>
    </source>
</evidence>
<evidence type="ECO:0000256" key="3">
    <source>
        <dbReference type="ARBA" id="ARBA00006991"/>
    </source>
</evidence>
<dbReference type="FunFam" id="3.30.160.60:FF:001792">
    <property type="entry name" value="Zinc finger and BTB domain-containing 40"/>
    <property type="match status" value="1"/>
</dbReference>
<keyword evidence="4" id="KW-1017">Isopeptide bond</keyword>
<dbReference type="Gene3D" id="3.30.160.60">
    <property type="entry name" value="Classic Zinc Finger"/>
    <property type="match status" value="1"/>
</dbReference>
<keyword evidence="17" id="KW-1185">Reference proteome</keyword>
<reference evidence="17" key="1">
    <citation type="submission" date="2018-06" db="EMBL/GenBank/DDBJ databases">
        <title>Genome assembly of Danube salmon.</title>
        <authorList>
            <person name="Macqueen D.J."/>
            <person name="Gundappa M.K."/>
        </authorList>
    </citation>
    <scope>NUCLEOTIDE SEQUENCE [LARGE SCALE GENOMIC DNA]</scope>
</reference>
<dbReference type="AlphaFoldDB" id="A0A4W5MT55"/>
<proteinExistence type="inferred from homology"/>
<accession>A0A4W5MT55</accession>
<dbReference type="GO" id="GO:0005634">
    <property type="term" value="C:nucleus"/>
    <property type="evidence" value="ECO:0007669"/>
    <property type="project" value="UniProtKB-SubCell"/>
</dbReference>
<dbReference type="PROSITE" id="PS00028">
    <property type="entry name" value="ZINC_FINGER_C2H2_1"/>
    <property type="match status" value="2"/>
</dbReference>
<keyword evidence="10" id="KW-0805">Transcription regulation</keyword>
<evidence type="ECO:0000256" key="8">
    <source>
        <dbReference type="ARBA" id="ARBA00022833"/>
    </source>
</evidence>
<evidence type="ECO:0000256" key="2">
    <source>
        <dbReference type="ARBA" id="ARBA00004123"/>
    </source>
</evidence>
<evidence type="ECO:0000256" key="9">
    <source>
        <dbReference type="ARBA" id="ARBA00022843"/>
    </source>
</evidence>
<comment type="similarity">
    <text evidence="3">Belongs to the krueppel C2H2-type zinc-finger protein family.</text>
</comment>
<evidence type="ECO:0000313" key="16">
    <source>
        <dbReference type="Ensembl" id="ENSHHUP00000041602.1"/>
    </source>
</evidence>
<reference evidence="16" key="3">
    <citation type="submission" date="2025-09" db="UniProtKB">
        <authorList>
            <consortium name="Ensembl"/>
        </authorList>
    </citation>
    <scope>IDENTIFICATION</scope>
</reference>
<organism evidence="16 17">
    <name type="scientific">Hucho hucho</name>
    <name type="common">huchen</name>
    <dbReference type="NCBI Taxonomy" id="62062"/>
    <lineage>
        <taxon>Eukaryota</taxon>
        <taxon>Metazoa</taxon>
        <taxon>Chordata</taxon>
        <taxon>Craniata</taxon>
        <taxon>Vertebrata</taxon>
        <taxon>Euteleostomi</taxon>
        <taxon>Actinopterygii</taxon>
        <taxon>Neopterygii</taxon>
        <taxon>Teleostei</taxon>
        <taxon>Protacanthopterygii</taxon>
        <taxon>Salmoniformes</taxon>
        <taxon>Salmonidae</taxon>
        <taxon>Salmoninae</taxon>
        <taxon>Hucho</taxon>
    </lineage>
</organism>
<dbReference type="GO" id="GO:0008270">
    <property type="term" value="F:zinc ion binding"/>
    <property type="evidence" value="ECO:0007669"/>
    <property type="project" value="UniProtKB-KW"/>
</dbReference>
<keyword evidence="7 14" id="KW-0863">Zinc-finger</keyword>